<accession>A0A9Q1K264</accession>
<evidence type="ECO:0000313" key="1">
    <source>
        <dbReference type="EMBL" id="KAJ8435032.1"/>
    </source>
</evidence>
<proteinExistence type="predicted"/>
<dbReference type="Proteomes" id="UP001153076">
    <property type="component" value="Unassembled WGS sequence"/>
</dbReference>
<comment type="caution">
    <text evidence="1">The sequence shown here is derived from an EMBL/GenBank/DDBJ whole genome shotgun (WGS) entry which is preliminary data.</text>
</comment>
<sequence length="165" mass="17967">MSFTSSNSCQAESDTSTVPVVASFENKPIQLQLITLTNEPNRKSNSKTVTELIGNVCAGGDSVAVCGVGTGRRRRRVVLCRCVEVEPSAGQLWKQQLETLTELFVTRSGGGDTVAVCGAGTGWRRRRRVLCRCVEVEPSAGQIWKQQRSNGSRSWFAGQRRSCVS</sequence>
<reference evidence="1" key="1">
    <citation type="submission" date="2022-04" db="EMBL/GenBank/DDBJ databases">
        <title>Carnegiea gigantea Genome sequencing and assembly v2.</title>
        <authorList>
            <person name="Copetti D."/>
            <person name="Sanderson M.J."/>
            <person name="Burquez A."/>
            <person name="Wojciechowski M.F."/>
        </authorList>
    </citation>
    <scope>NUCLEOTIDE SEQUENCE</scope>
    <source>
        <strain evidence="1">SGP5-SGP5p</strain>
        <tissue evidence="1">Aerial part</tissue>
    </source>
</reference>
<name>A0A9Q1K264_9CARY</name>
<protein>
    <submittedName>
        <fullName evidence="1">Uncharacterized protein</fullName>
    </submittedName>
</protein>
<dbReference type="AlphaFoldDB" id="A0A9Q1K264"/>
<evidence type="ECO:0000313" key="2">
    <source>
        <dbReference type="Proteomes" id="UP001153076"/>
    </source>
</evidence>
<keyword evidence="2" id="KW-1185">Reference proteome</keyword>
<dbReference type="EMBL" id="JAKOGI010000438">
    <property type="protein sequence ID" value="KAJ8435032.1"/>
    <property type="molecule type" value="Genomic_DNA"/>
</dbReference>
<gene>
    <name evidence="1" type="ORF">Cgig2_027241</name>
</gene>
<organism evidence="1 2">
    <name type="scientific">Carnegiea gigantea</name>
    <dbReference type="NCBI Taxonomy" id="171969"/>
    <lineage>
        <taxon>Eukaryota</taxon>
        <taxon>Viridiplantae</taxon>
        <taxon>Streptophyta</taxon>
        <taxon>Embryophyta</taxon>
        <taxon>Tracheophyta</taxon>
        <taxon>Spermatophyta</taxon>
        <taxon>Magnoliopsida</taxon>
        <taxon>eudicotyledons</taxon>
        <taxon>Gunneridae</taxon>
        <taxon>Pentapetalae</taxon>
        <taxon>Caryophyllales</taxon>
        <taxon>Cactineae</taxon>
        <taxon>Cactaceae</taxon>
        <taxon>Cactoideae</taxon>
        <taxon>Echinocereeae</taxon>
        <taxon>Carnegiea</taxon>
    </lineage>
</organism>